<organism evidence="1 2">
    <name type="scientific">Cysteiniphilum litorale</name>
    <dbReference type="NCBI Taxonomy" id="2056700"/>
    <lineage>
        <taxon>Bacteria</taxon>
        <taxon>Pseudomonadati</taxon>
        <taxon>Pseudomonadota</taxon>
        <taxon>Gammaproteobacteria</taxon>
        <taxon>Thiotrichales</taxon>
        <taxon>Fastidiosibacteraceae</taxon>
        <taxon>Cysteiniphilum</taxon>
    </lineage>
</organism>
<proteinExistence type="predicted"/>
<sequence>MAKTLYERDFYAWTIQTVQALRAKAFNKVDIEHLTEELESMGASQKHALKSRLRVLLMHLLKWQYQPSYRSRSWENTIIAQRDDLKDLIQDNPSLKSKIDETLPKSYKLALLDFENETGIDPKKAEVPEVCRYSFDQVLDDGFYPE</sequence>
<evidence type="ECO:0000313" key="2">
    <source>
        <dbReference type="Proteomes" id="UP000636949"/>
    </source>
</evidence>
<keyword evidence="2" id="KW-1185">Reference proteome</keyword>
<dbReference type="Gene3D" id="1.20.1220.20">
    <property type="entry name" value="Uncharcterised protein PF01724"/>
    <property type="match status" value="1"/>
</dbReference>
<evidence type="ECO:0000313" key="1">
    <source>
        <dbReference type="EMBL" id="GGG02324.1"/>
    </source>
</evidence>
<accession>A0A8J2Z5T8</accession>
<dbReference type="PANTHER" id="PTHR34235">
    <property type="entry name" value="SLR1203 PROTEIN-RELATED"/>
    <property type="match status" value="1"/>
</dbReference>
<dbReference type="RefSeq" id="WP_117003291.1">
    <property type="nucleotide sequence ID" value="NZ_BMJS01000024.1"/>
</dbReference>
<evidence type="ECO:0008006" key="3">
    <source>
        <dbReference type="Google" id="ProtNLM"/>
    </source>
</evidence>
<reference evidence="1" key="2">
    <citation type="submission" date="2020-09" db="EMBL/GenBank/DDBJ databases">
        <authorList>
            <person name="Sun Q."/>
            <person name="Zhou Y."/>
        </authorList>
    </citation>
    <scope>NUCLEOTIDE SEQUENCE</scope>
    <source>
        <strain evidence="1">CGMCC 1.15758</strain>
    </source>
</reference>
<comment type="caution">
    <text evidence="1">The sequence shown here is derived from an EMBL/GenBank/DDBJ whole genome shotgun (WGS) entry which is preliminary data.</text>
</comment>
<name>A0A8J2Z5T8_9GAMM</name>
<dbReference type="Proteomes" id="UP000636949">
    <property type="component" value="Unassembled WGS sequence"/>
</dbReference>
<gene>
    <name evidence="1" type="ORF">GCM10010995_19660</name>
</gene>
<dbReference type="OrthoDB" id="5766125at2"/>
<dbReference type="EMBL" id="BMJS01000024">
    <property type="protein sequence ID" value="GGG02324.1"/>
    <property type="molecule type" value="Genomic_DNA"/>
</dbReference>
<dbReference type="InterPro" id="IPR002636">
    <property type="entry name" value="DUF29"/>
</dbReference>
<dbReference type="Pfam" id="PF01724">
    <property type="entry name" value="DUF29"/>
    <property type="match status" value="1"/>
</dbReference>
<reference evidence="1" key="1">
    <citation type="journal article" date="2014" name="Int. J. Syst. Evol. Microbiol.">
        <title>Complete genome sequence of Corynebacterium casei LMG S-19264T (=DSM 44701T), isolated from a smear-ripened cheese.</title>
        <authorList>
            <consortium name="US DOE Joint Genome Institute (JGI-PGF)"/>
            <person name="Walter F."/>
            <person name="Albersmeier A."/>
            <person name="Kalinowski J."/>
            <person name="Ruckert C."/>
        </authorList>
    </citation>
    <scope>NUCLEOTIDE SEQUENCE</scope>
    <source>
        <strain evidence="1">CGMCC 1.15758</strain>
    </source>
</reference>
<protein>
    <recommendedName>
        <fullName evidence="3">DUF29 domain-containing protein</fullName>
    </recommendedName>
</protein>
<dbReference type="AlphaFoldDB" id="A0A8J2Z5T8"/>